<dbReference type="AlphaFoldDB" id="A0A087T5H2"/>
<proteinExistence type="predicted"/>
<dbReference type="Proteomes" id="UP000054359">
    <property type="component" value="Unassembled WGS sequence"/>
</dbReference>
<sequence length="44" mass="5072">MILVTPLQILKIFKNNTFSHSRSRLLLIAHDFGYSPSDTQNILK</sequence>
<organism evidence="1 2">
    <name type="scientific">Stegodyphus mimosarum</name>
    <name type="common">African social velvet spider</name>
    <dbReference type="NCBI Taxonomy" id="407821"/>
    <lineage>
        <taxon>Eukaryota</taxon>
        <taxon>Metazoa</taxon>
        <taxon>Ecdysozoa</taxon>
        <taxon>Arthropoda</taxon>
        <taxon>Chelicerata</taxon>
        <taxon>Arachnida</taxon>
        <taxon>Araneae</taxon>
        <taxon>Araneomorphae</taxon>
        <taxon>Entelegynae</taxon>
        <taxon>Eresoidea</taxon>
        <taxon>Eresidae</taxon>
        <taxon>Stegodyphus</taxon>
    </lineage>
</organism>
<gene>
    <name evidence="1" type="ORF">X975_24123</name>
</gene>
<dbReference type="EMBL" id="KK113508">
    <property type="protein sequence ID" value="KFM60361.1"/>
    <property type="molecule type" value="Genomic_DNA"/>
</dbReference>
<reference evidence="1 2" key="1">
    <citation type="submission" date="2013-11" db="EMBL/GenBank/DDBJ databases">
        <title>Genome sequencing of Stegodyphus mimosarum.</title>
        <authorList>
            <person name="Bechsgaard J."/>
        </authorList>
    </citation>
    <scope>NUCLEOTIDE SEQUENCE [LARGE SCALE GENOMIC DNA]</scope>
</reference>
<name>A0A087T5H2_STEMI</name>
<evidence type="ECO:0000313" key="2">
    <source>
        <dbReference type="Proteomes" id="UP000054359"/>
    </source>
</evidence>
<keyword evidence="2" id="KW-1185">Reference proteome</keyword>
<feature type="non-terminal residue" evidence="1">
    <location>
        <position position="44"/>
    </location>
</feature>
<protein>
    <submittedName>
        <fullName evidence="1">Uncharacterized protein</fullName>
    </submittedName>
</protein>
<evidence type="ECO:0000313" key="1">
    <source>
        <dbReference type="EMBL" id="KFM60361.1"/>
    </source>
</evidence>
<accession>A0A087T5H2</accession>